<dbReference type="GO" id="GO:0005524">
    <property type="term" value="F:ATP binding"/>
    <property type="evidence" value="ECO:0007669"/>
    <property type="project" value="UniProtKB-UniRule"/>
</dbReference>
<dbReference type="InterPro" id="IPR000182">
    <property type="entry name" value="GNAT_dom"/>
</dbReference>
<dbReference type="STRING" id="1123014.SAMN02745746_00394"/>
<dbReference type="Gene3D" id="3.30.1490.20">
    <property type="entry name" value="ATP-grasp fold, A domain"/>
    <property type="match status" value="1"/>
</dbReference>
<evidence type="ECO:0000313" key="8">
    <source>
        <dbReference type="EMBL" id="SME97004.1"/>
    </source>
</evidence>
<dbReference type="InterPro" id="IPR032875">
    <property type="entry name" value="Succ_CoA_lig_flav_dom"/>
</dbReference>
<dbReference type="InterPro" id="IPR016181">
    <property type="entry name" value="Acyl_CoA_acyltransferase"/>
</dbReference>
<dbReference type="InterPro" id="IPR011761">
    <property type="entry name" value="ATP-grasp"/>
</dbReference>
<dbReference type="InterPro" id="IPR036291">
    <property type="entry name" value="NAD(P)-bd_dom_sf"/>
</dbReference>
<feature type="domain" description="ATP-grasp" evidence="6">
    <location>
        <begin position="495"/>
        <end position="531"/>
    </location>
</feature>
<evidence type="ECO:0000256" key="3">
    <source>
        <dbReference type="ARBA" id="ARBA00022840"/>
    </source>
</evidence>
<evidence type="ECO:0000313" key="9">
    <source>
        <dbReference type="Proteomes" id="UP000192920"/>
    </source>
</evidence>
<evidence type="ECO:0000256" key="1">
    <source>
        <dbReference type="ARBA" id="ARBA00022598"/>
    </source>
</evidence>
<dbReference type="PANTHER" id="PTHR43334:SF1">
    <property type="entry name" value="3-HYDROXYPROPIONATE--COA LIGASE [ADP-FORMING]"/>
    <property type="match status" value="1"/>
</dbReference>
<comment type="similarity">
    <text evidence="4">In the N-terminal section; belongs to the acetate CoA ligase alpha subunit family.</text>
</comment>
<keyword evidence="1" id="KW-0436">Ligase</keyword>
<dbReference type="GO" id="GO:0043758">
    <property type="term" value="F:acetate-CoA ligase (ADP-forming) activity"/>
    <property type="evidence" value="ECO:0007669"/>
    <property type="project" value="InterPro"/>
</dbReference>
<dbReference type="GO" id="GO:0046872">
    <property type="term" value="F:metal ion binding"/>
    <property type="evidence" value="ECO:0007669"/>
    <property type="project" value="InterPro"/>
</dbReference>
<dbReference type="InterPro" id="IPR013815">
    <property type="entry name" value="ATP_grasp_subdomain_1"/>
</dbReference>
<sequence length="893" mass="97387">MKPHYLTSLFSPRAVAVVGASDTPGSIGQAVFASLLAGNFQGKLFPVNLNHKVVGGMRAVPSVRLIEDEVELAVVTTALRSLPAILRDCGKKGVKAVLLAKEFADSEQLEREILKESLSIARHFGIRVLGPNVLGLMRPVAGFNASNYSSKVRPGNLALVSQSSALCTAMLDWADSKGIGFSSVISVGEGLDVDFGEILDYLVADTFTQGILLHVHHIHDARRFISALRAAARTKPVVVIKSGRYEDDVTGLTHSSNLVESADVFDAVLSRAGVLRVGSISQLFTAAKVLAASFRVQGRRLAIVTNGIGPGVLAADSAYLNGVELAKLSEQTMELLNDALPRNWSHGNPVDIIGDASPVRFRTAVKTCLDDANVDGVLVIFTPQAGTDHLTTAQLMVGLQRESTKPILLSWLGDAKVSESRELFSKAKCAHFRAPEYAVEVFRNLASYHHNQRLLLQTPGPLEGKQISPDVTRARALINAALAEGRVILSERESKEVLSAFNIPVNPTRLARDPDEAVRLAEETGYPVVLKIDSPDIIYKSDVGGVELNISSAAALREAFAAIVERCRQARPEAAISGVSVQPMRSRRFAREVMVGVTHDNAFGPVITFGAGGIAVEVMNDRALALPPLNHYLVESLIGKTRIGQILGPFKNLPAIDIDQLKEVLLRVSEMVCELPEIREMDINPLLADEQGVMALDARIIVQKGNAGGKPYRHMAIMPYPSHMVVCSRLKDQTQVTIRPVRPEDAQMQQEFVRNLSEESRYNRYMSSIKQLSQSMLVRFTQLDYDREMALAMTRETAQGEEQLAVARYVTDPDNESCEFALEVADQWQGKGIGFILMSALFDAARDQGLKVMRGEVLSGNKGMLKLMHKLGFASEYHPEDRALMLVTKVLQA</sequence>
<dbReference type="SUPFAM" id="SSF55729">
    <property type="entry name" value="Acyl-CoA N-acyltransferases (Nat)"/>
    <property type="match status" value="1"/>
</dbReference>
<proteinExistence type="inferred from homology"/>
<evidence type="ECO:0000256" key="4">
    <source>
        <dbReference type="ARBA" id="ARBA00060888"/>
    </source>
</evidence>
<dbReference type="Gene3D" id="3.40.50.720">
    <property type="entry name" value="NAD(P)-binding Rossmann-like Domain"/>
    <property type="match status" value="1"/>
</dbReference>
<dbReference type="Pfam" id="PF13607">
    <property type="entry name" value="Succ_CoA_lig"/>
    <property type="match status" value="1"/>
</dbReference>
<dbReference type="FunFam" id="3.30.1490.20:FF:000020">
    <property type="entry name" value="Protein lysine acetyltransferase"/>
    <property type="match status" value="1"/>
</dbReference>
<reference evidence="9" key="1">
    <citation type="submission" date="2017-04" db="EMBL/GenBank/DDBJ databases">
        <authorList>
            <person name="Varghese N."/>
            <person name="Submissions S."/>
        </authorList>
    </citation>
    <scope>NUCLEOTIDE SEQUENCE [LARGE SCALE GENOMIC DNA]</scope>
    <source>
        <strain evidence="9">DSM 22618</strain>
    </source>
</reference>
<gene>
    <name evidence="8" type="ORF">SAMN02745746_00394</name>
</gene>
<dbReference type="PROSITE" id="PS51186">
    <property type="entry name" value="GNAT"/>
    <property type="match status" value="1"/>
</dbReference>
<organism evidence="8 9">
    <name type="scientific">Pseudogulbenkiania subflava DSM 22618</name>
    <dbReference type="NCBI Taxonomy" id="1123014"/>
    <lineage>
        <taxon>Bacteria</taxon>
        <taxon>Pseudomonadati</taxon>
        <taxon>Pseudomonadota</taxon>
        <taxon>Betaproteobacteria</taxon>
        <taxon>Neisseriales</taxon>
        <taxon>Chromobacteriaceae</taxon>
        <taxon>Pseudogulbenkiania</taxon>
    </lineage>
</organism>
<keyword evidence="8" id="KW-0808">Transferase</keyword>
<evidence type="ECO:0000256" key="2">
    <source>
        <dbReference type="ARBA" id="ARBA00022741"/>
    </source>
</evidence>
<dbReference type="InterPro" id="IPR043938">
    <property type="entry name" value="Ligase_CoA_dom"/>
</dbReference>
<keyword evidence="3 5" id="KW-0067">ATP-binding</keyword>
<protein>
    <submittedName>
        <fullName evidence="8">Acetyltransferase</fullName>
    </submittedName>
</protein>
<dbReference type="Gene3D" id="3.40.50.261">
    <property type="entry name" value="Succinyl-CoA synthetase domains"/>
    <property type="match status" value="2"/>
</dbReference>
<dbReference type="SUPFAM" id="SSF52210">
    <property type="entry name" value="Succinyl-CoA synthetase domains"/>
    <property type="match status" value="2"/>
</dbReference>
<name>A0A1Y6BE77_9NEIS</name>
<dbReference type="InterPro" id="IPR003781">
    <property type="entry name" value="CoA-bd"/>
</dbReference>
<dbReference type="InterPro" id="IPR051538">
    <property type="entry name" value="Acyl-CoA_Synth/Transferase"/>
</dbReference>
<dbReference type="AlphaFoldDB" id="A0A1Y6BE77"/>
<dbReference type="RefSeq" id="WP_085274767.1">
    <property type="nucleotide sequence ID" value="NZ_FXAG01000002.1"/>
</dbReference>
<dbReference type="Pfam" id="PF00583">
    <property type="entry name" value="Acetyltransf_1"/>
    <property type="match status" value="1"/>
</dbReference>
<evidence type="ECO:0000259" key="7">
    <source>
        <dbReference type="PROSITE" id="PS51186"/>
    </source>
</evidence>
<evidence type="ECO:0000256" key="5">
    <source>
        <dbReference type="PROSITE-ProRule" id="PRU00409"/>
    </source>
</evidence>
<keyword evidence="2 5" id="KW-0547">Nucleotide-binding</keyword>
<dbReference type="Pfam" id="PF19045">
    <property type="entry name" value="Ligase_CoA_2"/>
    <property type="match status" value="1"/>
</dbReference>
<dbReference type="GO" id="GO:0016747">
    <property type="term" value="F:acyltransferase activity, transferring groups other than amino-acyl groups"/>
    <property type="evidence" value="ECO:0007669"/>
    <property type="project" value="InterPro"/>
</dbReference>
<dbReference type="InterPro" id="IPR016102">
    <property type="entry name" value="Succinyl-CoA_synth-like"/>
</dbReference>
<dbReference type="Proteomes" id="UP000192920">
    <property type="component" value="Unassembled WGS sequence"/>
</dbReference>
<keyword evidence="9" id="KW-1185">Reference proteome</keyword>
<feature type="domain" description="N-acetyltransferase" evidence="7">
    <location>
        <begin position="736"/>
        <end position="890"/>
    </location>
</feature>
<dbReference type="SUPFAM" id="SSF51735">
    <property type="entry name" value="NAD(P)-binding Rossmann-fold domains"/>
    <property type="match status" value="1"/>
</dbReference>
<dbReference type="Pfam" id="PF13549">
    <property type="entry name" value="ATP-grasp_5"/>
    <property type="match status" value="1"/>
</dbReference>
<dbReference type="PROSITE" id="PS50975">
    <property type="entry name" value="ATP_GRASP"/>
    <property type="match status" value="1"/>
</dbReference>
<accession>A0A1Y6BE77</accession>
<dbReference type="Pfam" id="PF13380">
    <property type="entry name" value="CoA_binding_2"/>
    <property type="match status" value="1"/>
</dbReference>
<dbReference type="Gene3D" id="3.40.630.30">
    <property type="match status" value="1"/>
</dbReference>
<dbReference type="PANTHER" id="PTHR43334">
    <property type="entry name" value="ACETATE--COA LIGASE [ADP-FORMING]"/>
    <property type="match status" value="1"/>
</dbReference>
<evidence type="ECO:0000259" key="6">
    <source>
        <dbReference type="PROSITE" id="PS50975"/>
    </source>
</evidence>
<dbReference type="SMART" id="SM00881">
    <property type="entry name" value="CoA_binding"/>
    <property type="match status" value="1"/>
</dbReference>
<dbReference type="EMBL" id="FXAG01000002">
    <property type="protein sequence ID" value="SME97004.1"/>
    <property type="molecule type" value="Genomic_DNA"/>
</dbReference>
<dbReference type="SUPFAM" id="SSF56059">
    <property type="entry name" value="Glutathione synthetase ATP-binding domain-like"/>
    <property type="match status" value="1"/>
</dbReference>
<dbReference type="CDD" id="cd04301">
    <property type="entry name" value="NAT_SF"/>
    <property type="match status" value="1"/>
</dbReference>
<dbReference type="Gene3D" id="3.30.470.20">
    <property type="entry name" value="ATP-grasp fold, B domain"/>
    <property type="match status" value="1"/>
</dbReference>